<keyword evidence="3" id="KW-0862">Zinc</keyword>
<keyword evidence="1" id="KW-0479">Metal-binding</keyword>
<sequence length="80" mass="9228">MPAFCSVIKCSSRAERDKVSFFRIPAAFKNRGPSLIKELSKERRELWIKALKRGPLSEGFLKNARICSRHFINGKDTKLF</sequence>
<evidence type="ECO:0000256" key="5">
    <source>
        <dbReference type="PROSITE-ProRule" id="PRU00309"/>
    </source>
</evidence>
<evidence type="ECO:0000256" key="3">
    <source>
        <dbReference type="ARBA" id="ARBA00022833"/>
    </source>
</evidence>
<gene>
    <name evidence="7" type="primary">LOC114349271</name>
</gene>
<evidence type="ECO:0000313" key="7">
    <source>
        <dbReference type="RefSeq" id="XP_028155421.1"/>
    </source>
</evidence>
<evidence type="ECO:0000259" key="6">
    <source>
        <dbReference type="PROSITE" id="PS50950"/>
    </source>
</evidence>
<evidence type="ECO:0000256" key="4">
    <source>
        <dbReference type="ARBA" id="ARBA00023125"/>
    </source>
</evidence>
<dbReference type="AlphaFoldDB" id="A0A6P7H0B4"/>
<reference evidence="7" key="1">
    <citation type="submission" date="2025-08" db="UniProtKB">
        <authorList>
            <consortium name="RefSeq"/>
        </authorList>
    </citation>
    <scope>IDENTIFICATION</scope>
    <source>
        <tissue evidence="7">Whole insect</tissue>
    </source>
</reference>
<dbReference type="Pfam" id="PF05485">
    <property type="entry name" value="THAP"/>
    <property type="match status" value="1"/>
</dbReference>
<organism evidence="7">
    <name type="scientific">Diabrotica virgifera virgifera</name>
    <name type="common">western corn rootworm</name>
    <dbReference type="NCBI Taxonomy" id="50390"/>
    <lineage>
        <taxon>Eukaryota</taxon>
        <taxon>Metazoa</taxon>
        <taxon>Ecdysozoa</taxon>
        <taxon>Arthropoda</taxon>
        <taxon>Hexapoda</taxon>
        <taxon>Insecta</taxon>
        <taxon>Pterygota</taxon>
        <taxon>Neoptera</taxon>
        <taxon>Endopterygota</taxon>
        <taxon>Coleoptera</taxon>
        <taxon>Polyphaga</taxon>
        <taxon>Cucujiformia</taxon>
        <taxon>Chrysomeloidea</taxon>
        <taxon>Chrysomelidae</taxon>
        <taxon>Galerucinae</taxon>
        <taxon>Diabroticina</taxon>
        <taxon>Diabroticites</taxon>
        <taxon>Diabrotica</taxon>
    </lineage>
</organism>
<dbReference type="RefSeq" id="XP_028155421.1">
    <property type="nucleotide sequence ID" value="XM_028299620.1"/>
</dbReference>
<keyword evidence="4 5" id="KW-0238">DNA-binding</keyword>
<dbReference type="InParanoid" id="A0A6P7H0B4"/>
<dbReference type="PROSITE" id="PS50950">
    <property type="entry name" value="ZF_THAP"/>
    <property type="match status" value="1"/>
</dbReference>
<evidence type="ECO:0000256" key="2">
    <source>
        <dbReference type="ARBA" id="ARBA00022771"/>
    </source>
</evidence>
<accession>A0A6P7H0B4</accession>
<evidence type="ECO:0000256" key="1">
    <source>
        <dbReference type="ARBA" id="ARBA00022723"/>
    </source>
</evidence>
<proteinExistence type="predicted"/>
<dbReference type="GO" id="GO:0008270">
    <property type="term" value="F:zinc ion binding"/>
    <property type="evidence" value="ECO:0007669"/>
    <property type="project" value="UniProtKB-KW"/>
</dbReference>
<protein>
    <submittedName>
        <fullName evidence="7">Uncharacterized protein LOC114349271</fullName>
    </submittedName>
</protein>
<dbReference type="GO" id="GO:0003677">
    <property type="term" value="F:DNA binding"/>
    <property type="evidence" value="ECO:0007669"/>
    <property type="project" value="UniProtKB-UniRule"/>
</dbReference>
<keyword evidence="2 5" id="KW-0863">Zinc-finger</keyword>
<dbReference type="SUPFAM" id="SSF57716">
    <property type="entry name" value="Glucocorticoid receptor-like (DNA-binding domain)"/>
    <property type="match status" value="1"/>
</dbReference>
<feature type="domain" description="THAP-type" evidence="6">
    <location>
        <begin position="1"/>
        <end position="80"/>
    </location>
</feature>
<dbReference type="InterPro" id="IPR006612">
    <property type="entry name" value="THAP_Znf"/>
</dbReference>
<name>A0A6P7H0B4_DIAVI</name>